<dbReference type="AlphaFoldDB" id="A0A0L0FZP5"/>
<dbReference type="EMBL" id="KQ241965">
    <property type="protein sequence ID" value="KNC82041.1"/>
    <property type="molecule type" value="Genomic_DNA"/>
</dbReference>
<dbReference type="OrthoDB" id="46714at2759"/>
<organism evidence="1 2">
    <name type="scientific">Sphaeroforma arctica JP610</name>
    <dbReference type="NCBI Taxonomy" id="667725"/>
    <lineage>
        <taxon>Eukaryota</taxon>
        <taxon>Ichthyosporea</taxon>
        <taxon>Ichthyophonida</taxon>
        <taxon>Sphaeroforma</taxon>
    </lineage>
</organism>
<reference evidence="1 2" key="1">
    <citation type="submission" date="2011-02" db="EMBL/GenBank/DDBJ databases">
        <title>The Genome Sequence of Sphaeroforma arctica JP610.</title>
        <authorList>
            <consortium name="The Broad Institute Genome Sequencing Platform"/>
            <person name="Russ C."/>
            <person name="Cuomo C."/>
            <person name="Young S.K."/>
            <person name="Zeng Q."/>
            <person name="Gargeya S."/>
            <person name="Alvarado L."/>
            <person name="Berlin A."/>
            <person name="Chapman S.B."/>
            <person name="Chen Z."/>
            <person name="Freedman E."/>
            <person name="Gellesch M."/>
            <person name="Goldberg J."/>
            <person name="Griggs A."/>
            <person name="Gujja S."/>
            <person name="Heilman E."/>
            <person name="Heiman D."/>
            <person name="Howarth C."/>
            <person name="Mehta T."/>
            <person name="Neiman D."/>
            <person name="Pearson M."/>
            <person name="Roberts A."/>
            <person name="Saif S."/>
            <person name="Shea T."/>
            <person name="Shenoy N."/>
            <person name="Sisk P."/>
            <person name="Stolte C."/>
            <person name="Sykes S."/>
            <person name="White J."/>
            <person name="Yandava C."/>
            <person name="Burger G."/>
            <person name="Gray M.W."/>
            <person name="Holland P.W.H."/>
            <person name="King N."/>
            <person name="Lang F.B.F."/>
            <person name="Roger A.J."/>
            <person name="Ruiz-Trillo I."/>
            <person name="Haas B."/>
            <person name="Nusbaum C."/>
            <person name="Birren B."/>
        </authorList>
    </citation>
    <scope>NUCLEOTIDE SEQUENCE [LARGE SCALE GENOMIC DNA]</scope>
    <source>
        <strain evidence="1 2">JP610</strain>
    </source>
</reference>
<dbReference type="Proteomes" id="UP000054560">
    <property type="component" value="Unassembled WGS sequence"/>
</dbReference>
<accession>A0A0L0FZP5</accession>
<proteinExistence type="predicted"/>
<name>A0A0L0FZP5_9EUKA</name>
<evidence type="ECO:0000313" key="1">
    <source>
        <dbReference type="EMBL" id="KNC82041.1"/>
    </source>
</evidence>
<protein>
    <submittedName>
        <fullName evidence="1">Uncharacterized protein</fullName>
    </submittedName>
</protein>
<keyword evidence="2" id="KW-1185">Reference proteome</keyword>
<sequence>MVPITLVCSAGATWLLPFDGNCFMTKGSWDGIKEGFKKHGCDTRYITVPMARLQSNDRLLDADFAPEATEEPQIIFRHDAKERFNVMMRYGRRPKVELLWRLKVAGPWDRWPQSIGPWEKKEWEVSDDVGEGDRAVPSAGWIPSVLLN</sequence>
<dbReference type="RefSeq" id="XP_014155943.1">
    <property type="nucleotide sequence ID" value="XM_014300468.1"/>
</dbReference>
<evidence type="ECO:0000313" key="2">
    <source>
        <dbReference type="Proteomes" id="UP000054560"/>
    </source>
</evidence>
<gene>
    <name evidence="1" type="ORF">SARC_05658</name>
</gene>
<dbReference type="GeneID" id="25906162"/>